<evidence type="ECO:0000256" key="3">
    <source>
        <dbReference type="ARBA" id="ARBA00017473"/>
    </source>
</evidence>
<evidence type="ECO:0000256" key="5">
    <source>
        <dbReference type="ARBA" id="ARBA00022741"/>
    </source>
</evidence>
<comment type="catalytic activity">
    <reaction evidence="9">
        <text>4-CDP-2-C-methyl-D-erythritol + ATP = 4-CDP-2-C-methyl-D-erythritol 2-phosphate + ADP + H(+)</text>
        <dbReference type="Rhea" id="RHEA:18437"/>
        <dbReference type="ChEBI" id="CHEBI:15378"/>
        <dbReference type="ChEBI" id="CHEBI:30616"/>
        <dbReference type="ChEBI" id="CHEBI:57823"/>
        <dbReference type="ChEBI" id="CHEBI:57919"/>
        <dbReference type="ChEBI" id="CHEBI:456216"/>
        <dbReference type="EC" id="2.7.1.148"/>
    </reaction>
</comment>
<dbReference type="Proteomes" id="UP000240357">
    <property type="component" value="Unassembled WGS sequence"/>
</dbReference>
<feature type="binding site" evidence="9">
    <location>
        <begin position="90"/>
        <end position="100"/>
    </location>
    <ligand>
        <name>ATP</name>
        <dbReference type="ChEBI" id="CHEBI:30616"/>
    </ligand>
</feature>
<dbReference type="OrthoDB" id="9809438at2"/>
<feature type="domain" description="GHMP kinase C-terminal" evidence="11">
    <location>
        <begin position="191"/>
        <end position="251"/>
    </location>
</feature>
<dbReference type="AlphaFoldDB" id="A0A2T2YMQ6"/>
<dbReference type="GO" id="GO:0019288">
    <property type="term" value="P:isopentenyl diphosphate biosynthetic process, methylerythritol 4-phosphate pathway"/>
    <property type="evidence" value="ECO:0007669"/>
    <property type="project" value="UniProtKB-UniRule"/>
</dbReference>
<protein>
    <recommendedName>
        <fullName evidence="3 9">4-diphosphocytidyl-2-C-methyl-D-erythritol kinase</fullName>
        <shortName evidence="9">CMK</shortName>
        <ecNumber evidence="2 9">2.7.1.148</ecNumber>
    </recommendedName>
    <alternativeName>
        <fullName evidence="8 9">4-(cytidine-5'-diphospho)-2-C-methyl-D-erythritol kinase</fullName>
    </alternativeName>
</protein>
<keyword evidence="13" id="KW-1185">Reference proteome</keyword>
<evidence type="ECO:0000256" key="6">
    <source>
        <dbReference type="ARBA" id="ARBA00022777"/>
    </source>
</evidence>
<dbReference type="InterPro" id="IPR004424">
    <property type="entry name" value="IspE"/>
</dbReference>
<dbReference type="InterPro" id="IPR014721">
    <property type="entry name" value="Ribsml_uS5_D2-typ_fold_subgr"/>
</dbReference>
<dbReference type="Gene3D" id="3.30.230.10">
    <property type="match status" value="1"/>
</dbReference>
<reference evidence="12 13" key="1">
    <citation type="submission" date="2018-03" db="EMBL/GenBank/DDBJ databases">
        <title>Adhaeribacter sp. HMF7605 Genome sequencing and assembly.</title>
        <authorList>
            <person name="Kang H."/>
            <person name="Kang J."/>
            <person name="Cha I."/>
            <person name="Kim H."/>
            <person name="Joh K."/>
        </authorList>
    </citation>
    <scope>NUCLEOTIDE SEQUENCE [LARGE SCALE GENOMIC DNA]</scope>
    <source>
        <strain evidence="12 13">HMF7605</strain>
    </source>
</reference>
<keyword evidence="7 9" id="KW-0067">ATP-binding</keyword>
<keyword evidence="5 9" id="KW-0547">Nucleotide-binding</keyword>
<dbReference type="EC" id="2.7.1.148" evidence="2 9"/>
<dbReference type="SUPFAM" id="SSF55060">
    <property type="entry name" value="GHMP Kinase, C-terminal domain"/>
    <property type="match status" value="1"/>
</dbReference>
<dbReference type="GO" id="GO:0050515">
    <property type="term" value="F:4-(cytidine 5'-diphospho)-2-C-methyl-D-erythritol kinase activity"/>
    <property type="evidence" value="ECO:0007669"/>
    <property type="project" value="UniProtKB-UniRule"/>
</dbReference>
<dbReference type="InterPro" id="IPR020568">
    <property type="entry name" value="Ribosomal_Su5_D2-typ_SF"/>
</dbReference>
<dbReference type="SUPFAM" id="SSF54211">
    <property type="entry name" value="Ribosomal protein S5 domain 2-like"/>
    <property type="match status" value="1"/>
</dbReference>
<feature type="domain" description="GHMP kinase N-terminal" evidence="10">
    <location>
        <begin position="63"/>
        <end position="137"/>
    </location>
</feature>
<dbReference type="EMBL" id="PYFT01000001">
    <property type="protein sequence ID" value="PSR56785.1"/>
    <property type="molecule type" value="Genomic_DNA"/>
</dbReference>
<dbReference type="UniPathway" id="UPA00056">
    <property type="reaction ID" value="UER00094"/>
</dbReference>
<evidence type="ECO:0000256" key="1">
    <source>
        <dbReference type="ARBA" id="ARBA00009684"/>
    </source>
</evidence>
<keyword evidence="9" id="KW-0414">Isoprene biosynthesis</keyword>
<evidence type="ECO:0000256" key="7">
    <source>
        <dbReference type="ARBA" id="ARBA00022840"/>
    </source>
</evidence>
<dbReference type="GO" id="GO:0005524">
    <property type="term" value="F:ATP binding"/>
    <property type="evidence" value="ECO:0007669"/>
    <property type="project" value="UniProtKB-UniRule"/>
</dbReference>
<sequence>MIIFPNAKINIGLHVVNRRPDGFRNLESCFYPVNWCDALEIIRAEETRFTSSGLTIPGETDMNLCLKAYKLLQQDFALPPVHIHLHKNIPIGAGLGGGSADAAFTLKLLNNLFELNLLVPDLENYARRLGSDCAFFIQNKPVFAVEKGDVFEPIDLHLSGYQAVIIYPDLHITTAEAYQKVVPKNPNENLKNLLQQPLTTWKDGVQNDFEEALFPSYPVLPQLKAYLDEAGALYASMTGSGSAVFGIFPKDFSQKLTVTGTTYSVWQGAL</sequence>
<evidence type="ECO:0000259" key="11">
    <source>
        <dbReference type="Pfam" id="PF08544"/>
    </source>
</evidence>
<dbReference type="GO" id="GO:0016114">
    <property type="term" value="P:terpenoid biosynthetic process"/>
    <property type="evidence" value="ECO:0007669"/>
    <property type="project" value="UniProtKB-UniRule"/>
</dbReference>
<dbReference type="Pfam" id="PF00288">
    <property type="entry name" value="GHMP_kinases_N"/>
    <property type="match status" value="1"/>
</dbReference>
<proteinExistence type="inferred from homology"/>
<evidence type="ECO:0000259" key="10">
    <source>
        <dbReference type="Pfam" id="PF00288"/>
    </source>
</evidence>
<gene>
    <name evidence="9" type="primary">ispE</name>
    <name evidence="12" type="ORF">AHMF7605_26450</name>
</gene>
<dbReference type="PANTHER" id="PTHR43527:SF2">
    <property type="entry name" value="4-DIPHOSPHOCYTIDYL-2-C-METHYL-D-ERYTHRITOL KINASE, CHLOROPLASTIC"/>
    <property type="match status" value="1"/>
</dbReference>
<dbReference type="InterPro" id="IPR013750">
    <property type="entry name" value="GHMP_kinase_C_dom"/>
</dbReference>
<evidence type="ECO:0000313" key="12">
    <source>
        <dbReference type="EMBL" id="PSR56785.1"/>
    </source>
</evidence>
<keyword evidence="6 9" id="KW-0418">Kinase</keyword>
<dbReference type="PANTHER" id="PTHR43527">
    <property type="entry name" value="4-DIPHOSPHOCYTIDYL-2-C-METHYL-D-ERYTHRITOL KINASE, CHLOROPLASTIC"/>
    <property type="match status" value="1"/>
</dbReference>
<dbReference type="Pfam" id="PF08544">
    <property type="entry name" value="GHMP_kinases_C"/>
    <property type="match status" value="1"/>
</dbReference>
<dbReference type="InterPro" id="IPR036554">
    <property type="entry name" value="GHMP_kinase_C_sf"/>
</dbReference>
<feature type="active site" evidence="9">
    <location>
        <position position="8"/>
    </location>
</feature>
<dbReference type="Gene3D" id="3.30.70.890">
    <property type="entry name" value="GHMP kinase, C-terminal domain"/>
    <property type="match status" value="1"/>
</dbReference>
<dbReference type="HAMAP" id="MF_00061">
    <property type="entry name" value="IspE"/>
    <property type="match status" value="1"/>
</dbReference>
<accession>A0A2T2YMQ6</accession>
<evidence type="ECO:0000256" key="8">
    <source>
        <dbReference type="ARBA" id="ARBA00032554"/>
    </source>
</evidence>
<evidence type="ECO:0000313" key="13">
    <source>
        <dbReference type="Proteomes" id="UP000240357"/>
    </source>
</evidence>
<organism evidence="12 13">
    <name type="scientific">Adhaeribacter arboris</name>
    <dbReference type="NCBI Taxonomy" id="2072846"/>
    <lineage>
        <taxon>Bacteria</taxon>
        <taxon>Pseudomonadati</taxon>
        <taxon>Bacteroidota</taxon>
        <taxon>Cytophagia</taxon>
        <taxon>Cytophagales</taxon>
        <taxon>Hymenobacteraceae</taxon>
        <taxon>Adhaeribacter</taxon>
    </lineage>
</organism>
<keyword evidence="4 9" id="KW-0808">Transferase</keyword>
<dbReference type="PIRSF" id="PIRSF010376">
    <property type="entry name" value="IspE"/>
    <property type="match status" value="1"/>
</dbReference>
<dbReference type="NCBIfam" id="TIGR00154">
    <property type="entry name" value="ispE"/>
    <property type="match status" value="1"/>
</dbReference>
<dbReference type="InterPro" id="IPR006204">
    <property type="entry name" value="GHMP_kinase_N_dom"/>
</dbReference>
<comment type="pathway">
    <text evidence="9">Isoprenoid biosynthesis; isopentenyl diphosphate biosynthesis via DXP pathway; isopentenyl diphosphate from 1-deoxy-D-xylulose 5-phosphate: step 3/6.</text>
</comment>
<evidence type="ECO:0000256" key="9">
    <source>
        <dbReference type="HAMAP-Rule" id="MF_00061"/>
    </source>
</evidence>
<name>A0A2T2YMQ6_9BACT</name>
<comment type="caution">
    <text evidence="12">The sequence shown here is derived from an EMBL/GenBank/DDBJ whole genome shotgun (WGS) entry which is preliminary data.</text>
</comment>
<feature type="active site" evidence="9">
    <location>
        <position position="132"/>
    </location>
</feature>
<evidence type="ECO:0000256" key="2">
    <source>
        <dbReference type="ARBA" id="ARBA00012052"/>
    </source>
</evidence>
<evidence type="ECO:0000256" key="4">
    <source>
        <dbReference type="ARBA" id="ARBA00022679"/>
    </source>
</evidence>
<dbReference type="RefSeq" id="WP_106932961.1">
    <property type="nucleotide sequence ID" value="NZ_PYFT01000001.1"/>
</dbReference>
<comment type="similarity">
    <text evidence="1 9">Belongs to the GHMP kinase family. IspE subfamily.</text>
</comment>
<comment type="function">
    <text evidence="9">Catalyzes the phosphorylation of the position 2 hydroxy group of 4-diphosphocytidyl-2C-methyl-D-erythritol.</text>
</comment>